<comment type="caution">
    <text evidence="1">The sequence shown here is derived from an EMBL/GenBank/DDBJ whole genome shotgun (WGS) entry which is preliminary data.</text>
</comment>
<dbReference type="Proteomes" id="UP000315540">
    <property type="component" value="Unassembled WGS sequence"/>
</dbReference>
<sequence>MTTNRKQKYYQDRFDEKYKVIKTSLEFDHPLTTTQKQWLRLQRLSHQKEGGIDPITPYKIEKLDELIPLLGYDWRSFKKSNGKKLPSFKKGIEEIKLTIFNNSAPDSNQFEWLKSKKRIFKRSPKSLSIQQQRQLDDLTELLGFSWRDIIIKKGNSIFNYYYYNIKNAILKGEDISDSDKDWLISQGGRYAAQEYISIPEHQLERLEELKELLNLPWEVSNTNQNPYTNKEYQSTAQWFKEMALFLNITQIERKYNMPKGLIQKFCKYNTPIDHRWVLVLEEFRKKFCEF</sequence>
<gene>
    <name evidence="1" type="ORF">FHK87_16465</name>
</gene>
<dbReference type="AlphaFoldDB" id="A0A504J7D9"/>
<dbReference type="OrthoDB" id="1464372at2"/>
<dbReference type="EMBL" id="VFWZ01000005">
    <property type="protein sequence ID" value="TPN84525.1"/>
    <property type="molecule type" value="Genomic_DNA"/>
</dbReference>
<reference evidence="1 2" key="1">
    <citation type="submission" date="2019-06" db="EMBL/GenBank/DDBJ databases">
        <authorList>
            <person name="Meng X."/>
        </authorList>
    </citation>
    <scope>NUCLEOTIDE SEQUENCE [LARGE SCALE GENOMIC DNA]</scope>
    <source>
        <strain evidence="1 2">M625</strain>
    </source>
</reference>
<organism evidence="1 2">
    <name type="scientific">Aquimarina algicola</name>
    <dbReference type="NCBI Taxonomy" id="2589995"/>
    <lineage>
        <taxon>Bacteria</taxon>
        <taxon>Pseudomonadati</taxon>
        <taxon>Bacteroidota</taxon>
        <taxon>Flavobacteriia</taxon>
        <taxon>Flavobacteriales</taxon>
        <taxon>Flavobacteriaceae</taxon>
        <taxon>Aquimarina</taxon>
    </lineage>
</organism>
<proteinExistence type="predicted"/>
<protein>
    <submittedName>
        <fullName evidence="1">Uncharacterized protein</fullName>
    </submittedName>
</protein>
<keyword evidence="2" id="KW-1185">Reference proteome</keyword>
<dbReference type="RefSeq" id="WP_140594860.1">
    <property type="nucleotide sequence ID" value="NZ_VFWZ01000005.1"/>
</dbReference>
<name>A0A504J7D9_9FLAO</name>
<evidence type="ECO:0000313" key="2">
    <source>
        <dbReference type="Proteomes" id="UP000315540"/>
    </source>
</evidence>
<accession>A0A504J7D9</accession>
<evidence type="ECO:0000313" key="1">
    <source>
        <dbReference type="EMBL" id="TPN84525.1"/>
    </source>
</evidence>